<dbReference type="WBParaSite" id="ALUE_0000316501-mRNA-1">
    <property type="protein sequence ID" value="ALUE_0000316501-mRNA-1"/>
    <property type="gene ID" value="ALUE_0000316501"/>
</dbReference>
<accession>A0A9J2P041</accession>
<evidence type="ECO:0000313" key="2">
    <source>
        <dbReference type="WBParaSite" id="ALUE_0000316501-mRNA-1"/>
    </source>
</evidence>
<sequence>MAVLPLSQDECPDSVWIPFRKHRNSSSCRFLVLLIFMASDASELEEMENASSAASTETHCNDVMDGMFLIPERIRRTTLNEEFLDFIYVKIVGKLCGRADTPTVAIASADEGTKCVYVTTQRISGIQHVIDVLYGSLLRIRALPQFLIVP</sequence>
<keyword evidence="1" id="KW-1185">Reference proteome</keyword>
<dbReference type="Proteomes" id="UP000036681">
    <property type="component" value="Unplaced"/>
</dbReference>
<dbReference type="AlphaFoldDB" id="A0A9J2P041"/>
<evidence type="ECO:0000313" key="1">
    <source>
        <dbReference type="Proteomes" id="UP000036681"/>
    </source>
</evidence>
<reference evidence="2" key="1">
    <citation type="submission" date="2023-03" db="UniProtKB">
        <authorList>
            <consortium name="WormBaseParasite"/>
        </authorList>
    </citation>
    <scope>IDENTIFICATION</scope>
</reference>
<organism evidence="1 2">
    <name type="scientific">Ascaris lumbricoides</name>
    <name type="common">Giant roundworm</name>
    <dbReference type="NCBI Taxonomy" id="6252"/>
    <lineage>
        <taxon>Eukaryota</taxon>
        <taxon>Metazoa</taxon>
        <taxon>Ecdysozoa</taxon>
        <taxon>Nematoda</taxon>
        <taxon>Chromadorea</taxon>
        <taxon>Rhabditida</taxon>
        <taxon>Spirurina</taxon>
        <taxon>Ascaridomorpha</taxon>
        <taxon>Ascaridoidea</taxon>
        <taxon>Ascarididae</taxon>
        <taxon>Ascaris</taxon>
    </lineage>
</organism>
<name>A0A9J2P041_ASCLU</name>
<proteinExistence type="predicted"/>
<protein>
    <submittedName>
        <fullName evidence="2">Uncharacterized protein</fullName>
    </submittedName>
</protein>